<name>A0ACC1KHT4_9FUNG</name>
<dbReference type="EMBL" id="JANBUK010000365">
    <property type="protein sequence ID" value="KAJ2790285.1"/>
    <property type="molecule type" value="Genomic_DNA"/>
</dbReference>
<evidence type="ECO:0000313" key="1">
    <source>
        <dbReference type="EMBL" id="KAJ2790285.1"/>
    </source>
</evidence>
<sequence>MMTGYPSSGKSTRAQELKRLFEAKLSSPAHQHRRLTVQIIDDASLGVTHDAYSKPSAEKMARGALLSAVERLVSRETIVIADTPNYIKGLRYQLYCVSREVSTTQCVVHCAISIDAARKINRDRGPNGYPEGLFDELVMRYEEPNPAAKWDSPLFTVVQHEPVDELPPLFTVVQHEPVDELPFDAIWDALVEQRAPPPNFATAMKPVSETNYLFELDKMTLDIINALLESQKSGVPMSEVVVPGTNDKVRMPGRNLTLSELRRYRMQFTKLNRQVPLKIDKISSQFVNYLNINL</sequence>
<reference evidence="1" key="1">
    <citation type="submission" date="2022-07" db="EMBL/GenBank/DDBJ databases">
        <title>Phylogenomic reconstructions and comparative analyses of Kickxellomycotina fungi.</title>
        <authorList>
            <person name="Reynolds N.K."/>
            <person name="Stajich J.E."/>
            <person name="Barry K."/>
            <person name="Grigoriev I.V."/>
            <person name="Crous P."/>
            <person name="Smith M.E."/>
        </authorList>
    </citation>
    <scope>NUCLEOTIDE SEQUENCE</scope>
    <source>
        <strain evidence="1">BCRC 34191</strain>
    </source>
</reference>
<keyword evidence="2" id="KW-1185">Reference proteome</keyword>
<proteinExistence type="predicted"/>
<protein>
    <submittedName>
        <fullName evidence="1">Kti12, chromatin associated</fullName>
    </submittedName>
</protein>
<evidence type="ECO:0000313" key="2">
    <source>
        <dbReference type="Proteomes" id="UP001140066"/>
    </source>
</evidence>
<dbReference type="Proteomes" id="UP001140066">
    <property type="component" value="Unassembled WGS sequence"/>
</dbReference>
<organism evidence="1 2">
    <name type="scientific">Coemansia linderi</name>
    <dbReference type="NCBI Taxonomy" id="2663919"/>
    <lineage>
        <taxon>Eukaryota</taxon>
        <taxon>Fungi</taxon>
        <taxon>Fungi incertae sedis</taxon>
        <taxon>Zoopagomycota</taxon>
        <taxon>Kickxellomycotina</taxon>
        <taxon>Kickxellomycetes</taxon>
        <taxon>Kickxellales</taxon>
        <taxon>Kickxellaceae</taxon>
        <taxon>Coemansia</taxon>
    </lineage>
</organism>
<gene>
    <name evidence="1" type="primary">KTI12</name>
    <name evidence="1" type="ORF">GGI18_001893</name>
</gene>
<accession>A0ACC1KHT4</accession>
<comment type="caution">
    <text evidence="1">The sequence shown here is derived from an EMBL/GenBank/DDBJ whole genome shotgun (WGS) entry which is preliminary data.</text>
</comment>